<dbReference type="AlphaFoldDB" id="A9F5W3"/>
<dbReference type="STRING" id="448385.sce7673"/>
<dbReference type="KEGG" id="scl:sce7673"/>
<organism evidence="2 3">
    <name type="scientific">Sorangium cellulosum (strain So ce56)</name>
    <name type="common">Polyangium cellulosum (strain So ce56)</name>
    <dbReference type="NCBI Taxonomy" id="448385"/>
    <lineage>
        <taxon>Bacteria</taxon>
        <taxon>Pseudomonadati</taxon>
        <taxon>Myxococcota</taxon>
        <taxon>Polyangia</taxon>
        <taxon>Polyangiales</taxon>
        <taxon>Polyangiaceae</taxon>
        <taxon>Sorangium</taxon>
    </lineage>
</organism>
<protein>
    <submittedName>
        <fullName evidence="2">Uncharacterized protein</fullName>
    </submittedName>
</protein>
<evidence type="ECO:0000313" key="3">
    <source>
        <dbReference type="Proteomes" id="UP000002139"/>
    </source>
</evidence>
<sequence>MRHANGEHPDPPRSPAALVSCSPLRACVVTLAALAACRDGSGTSGAGPAPDAGVVAPAPSVAPTASAASAASALSLDAGVADAATADAAAADAAAPDAAAPDAAAPDAAALGAGCKLRRGPLSLSLRGPALLWSPDEAERADFRVIFNRDGVAQHVAPSFGGLTAPGSPPAEAAPDAGEGAGDPARASWPACVVASRFVYCMDHGGTIRRTPLGGGEGPPIGAGRRGTGISAVALPGGHTLLAFLSDRKTSEGAVTQAFAVLDDGAAVPLSEEGSGATFVALSPWKGGALAMYIDARSALTPVHARTLGLTAEGKLELGPDAVVFVGDAGESRMGGALAIGASGPAYVLLPAAKDISAFGMAAIRVDEAPRDDMPAVWSLYPNGLSPAPIAATQGVSPIHVARVRPVSREPGARHALELGQLDGEGRFHARCVAVEGKSFKHVAIEADRGGSLWIAYTTAAGTFIEQRAAGP</sequence>
<reference evidence="2 3" key="1">
    <citation type="journal article" date="2007" name="Nat. Biotechnol.">
        <title>Complete genome sequence of the myxobacterium Sorangium cellulosum.</title>
        <authorList>
            <person name="Schneiker S."/>
            <person name="Perlova O."/>
            <person name="Kaiser O."/>
            <person name="Gerth K."/>
            <person name="Alici A."/>
            <person name="Altmeyer M.O."/>
            <person name="Bartels D."/>
            <person name="Bekel T."/>
            <person name="Beyer S."/>
            <person name="Bode E."/>
            <person name="Bode H.B."/>
            <person name="Bolten C.J."/>
            <person name="Choudhuri J.V."/>
            <person name="Doss S."/>
            <person name="Elnakady Y.A."/>
            <person name="Frank B."/>
            <person name="Gaigalat L."/>
            <person name="Goesmann A."/>
            <person name="Groeger C."/>
            <person name="Gross F."/>
            <person name="Jelsbak L."/>
            <person name="Jelsbak L."/>
            <person name="Kalinowski J."/>
            <person name="Kegler C."/>
            <person name="Knauber T."/>
            <person name="Konietzny S."/>
            <person name="Kopp M."/>
            <person name="Krause L."/>
            <person name="Krug D."/>
            <person name="Linke B."/>
            <person name="Mahmud T."/>
            <person name="Martinez-Arias R."/>
            <person name="McHardy A.C."/>
            <person name="Merai M."/>
            <person name="Meyer F."/>
            <person name="Mormann S."/>
            <person name="Munoz-Dorado J."/>
            <person name="Perez J."/>
            <person name="Pradella S."/>
            <person name="Rachid S."/>
            <person name="Raddatz G."/>
            <person name="Rosenau F."/>
            <person name="Rueckert C."/>
            <person name="Sasse F."/>
            <person name="Scharfe M."/>
            <person name="Schuster S.C."/>
            <person name="Suen G."/>
            <person name="Treuner-Lange A."/>
            <person name="Velicer G.J."/>
            <person name="Vorholter F.-J."/>
            <person name="Weissman K.J."/>
            <person name="Welch R.D."/>
            <person name="Wenzel S.C."/>
            <person name="Whitworth D.E."/>
            <person name="Wilhelm S."/>
            <person name="Wittmann C."/>
            <person name="Bloecker H."/>
            <person name="Puehler A."/>
            <person name="Mueller R."/>
        </authorList>
    </citation>
    <scope>NUCLEOTIDE SEQUENCE [LARGE SCALE GENOMIC DNA]</scope>
    <source>
        <strain evidence="3">So ce56</strain>
    </source>
</reference>
<gene>
    <name evidence="2" type="ordered locus">sce7673</name>
</gene>
<keyword evidence="3" id="KW-1185">Reference proteome</keyword>
<dbReference type="EMBL" id="AM746676">
    <property type="protein sequence ID" value="CAN97842.1"/>
    <property type="molecule type" value="Genomic_DNA"/>
</dbReference>
<dbReference type="Proteomes" id="UP000002139">
    <property type="component" value="Chromosome"/>
</dbReference>
<dbReference type="HOGENOM" id="CLU_578590_0_0_7"/>
<evidence type="ECO:0000313" key="2">
    <source>
        <dbReference type="EMBL" id="CAN97842.1"/>
    </source>
</evidence>
<feature type="compositionally biased region" description="Low complexity" evidence="1">
    <location>
        <begin position="170"/>
        <end position="183"/>
    </location>
</feature>
<evidence type="ECO:0000256" key="1">
    <source>
        <dbReference type="SAM" id="MobiDB-lite"/>
    </source>
</evidence>
<feature type="region of interest" description="Disordered" evidence="1">
    <location>
        <begin position="158"/>
        <end position="183"/>
    </location>
</feature>
<name>A9F5W3_SORC5</name>
<accession>A9F5W3</accession>
<proteinExistence type="predicted"/>